<dbReference type="Proteomes" id="UP000250235">
    <property type="component" value="Unassembled WGS sequence"/>
</dbReference>
<feature type="compositionally biased region" description="Polar residues" evidence="1">
    <location>
        <begin position="126"/>
        <end position="137"/>
    </location>
</feature>
<reference evidence="2 3" key="1">
    <citation type="journal article" date="2015" name="Proc. Natl. Acad. Sci. U.S.A.">
        <title>The resurrection genome of Boea hygrometrica: A blueprint for survival of dehydration.</title>
        <authorList>
            <person name="Xiao L."/>
            <person name="Yang G."/>
            <person name="Zhang L."/>
            <person name="Yang X."/>
            <person name="Zhao S."/>
            <person name="Ji Z."/>
            <person name="Zhou Q."/>
            <person name="Hu M."/>
            <person name="Wang Y."/>
            <person name="Chen M."/>
            <person name="Xu Y."/>
            <person name="Jin H."/>
            <person name="Xiao X."/>
            <person name="Hu G."/>
            <person name="Bao F."/>
            <person name="Hu Y."/>
            <person name="Wan P."/>
            <person name="Li L."/>
            <person name="Deng X."/>
            <person name="Kuang T."/>
            <person name="Xiang C."/>
            <person name="Zhu J.K."/>
            <person name="Oliver M.J."/>
            <person name="He Y."/>
        </authorList>
    </citation>
    <scope>NUCLEOTIDE SEQUENCE [LARGE SCALE GENOMIC DNA]</scope>
    <source>
        <strain evidence="3">cv. XS01</strain>
    </source>
</reference>
<feature type="compositionally biased region" description="Polar residues" evidence="1">
    <location>
        <begin position="51"/>
        <end position="62"/>
    </location>
</feature>
<evidence type="ECO:0000313" key="2">
    <source>
        <dbReference type="EMBL" id="KZV38847.1"/>
    </source>
</evidence>
<feature type="region of interest" description="Disordered" evidence="1">
    <location>
        <begin position="96"/>
        <end position="141"/>
    </location>
</feature>
<proteinExistence type="predicted"/>
<dbReference type="EMBL" id="KV001718">
    <property type="protein sequence ID" value="KZV38847.1"/>
    <property type="molecule type" value="Genomic_DNA"/>
</dbReference>
<sequence>MVAEENKSAWDDSNSEESSSGPSSSSESEDEVQCLMADKTEEEVKVERESCATNTELVSSRDMQAALSKLETENENLRSRSEEMLCENQQLDGIISSQTRSSASLQKLRGATKTSGDRTGLGYNSDDGSTAETSSTPRLERTKFKTMNFVRSSTGQLAEAKSDKNKIAAQPPIWQGRFCGLGYTAPEKSRENWLNKIIAQMWSKSKSGDIKQGQPSLTSTKDRQYRPPCRKYRSNGSYVAYQAPFRSKNTHRAHKYFDAQTGKWIKIIQVWVSKGLIKPGAK</sequence>
<dbReference type="AlphaFoldDB" id="A0A2Z7C2W0"/>
<feature type="compositionally biased region" description="Low complexity" evidence="1">
    <location>
        <begin position="16"/>
        <end position="26"/>
    </location>
</feature>
<feature type="compositionally biased region" description="Basic and acidic residues" evidence="1">
    <location>
        <begin position="70"/>
        <end position="81"/>
    </location>
</feature>
<evidence type="ECO:0000313" key="3">
    <source>
        <dbReference type="Proteomes" id="UP000250235"/>
    </source>
</evidence>
<name>A0A2Z7C2W0_9LAMI</name>
<organism evidence="2 3">
    <name type="scientific">Dorcoceras hygrometricum</name>
    <dbReference type="NCBI Taxonomy" id="472368"/>
    <lineage>
        <taxon>Eukaryota</taxon>
        <taxon>Viridiplantae</taxon>
        <taxon>Streptophyta</taxon>
        <taxon>Embryophyta</taxon>
        <taxon>Tracheophyta</taxon>
        <taxon>Spermatophyta</taxon>
        <taxon>Magnoliopsida</taxon>
        <taxon>eudicotyledons</taxon>
        <taxon>Gunneridae</taxon>
        <taxon>Pentapetalae</taxon>
        <taxon>asterids</taxon>
        <taxon>lamiids</taxon>
        <taxon>Lamiales</taxon>
        <taxon>Gesneriaceae</taxon>
        <taxon>Didymocarpoideae</taxon>
        <taxon>Trichosporeae</taxon>
        <taxon>Loxocarpinae</taxon>
        <taxon>Dorcoceras</taxon>
    </lineage>
</organism>
<feature type="region of interest" description="Disordered" evidence="1">
    <location>
        <begin position="205"/>
        <end position="226"/>
    </location>
</feature>
<protein>
    <submittedName>
        <fullName evidence="2">Spindle pole body component 110-like</fullName>
    </submittedName>
</protein>
<feature type="compositionally biased region" description="Basic and acidic residues" evidence="1">
    <location>
        <begin position="1"/>
        <end position="10"/>
    </location>
</feature>
<feature type="region of interest" description="Disordered" evidence="1">
    <location>
        <begin position="1"/>
        <end position="81"/>
    </location>
</feature>
<accession>A0A2Z7C2W0</accession>
<feature type="compositionally biased region" description="Polar residues" evidence="1">
    <location>
        <begin position="96"/>
        <end position="105"/>
    </location>
</feature>
<keyword evidence="3" id="KW-1185">Reference proteome</keyword>
<feature type="compositionally biased region" description="Basic and acidic residues" evidence="1">
    <location>
        <begin position="38"/>
        <end position="50"/>
    </location>
</feature>
<gene>
    <name evidence="2" type="ORF">F511_10116</name>
</gene>
<evidence type="ECO:0000256" key="1">
    <source>
        <dbReference type="SAM" id="MobiDB-lite"/>
    </source>
</evidence>